<sequence length="67" mass="7284">MRPLILTLEGFIGVRDGMKRDAITLDLESLPPGLIALTGPNGAGKSTLMDNLHPYPSAEVKMFRFAK</sequence>
<dbReference type="SUPFAM" id="SSF52540">
    <property type="entry name" value="P-loop containing nucleoside triphosphate hydrolases"/>
    <property type="match status" value="1"/>
</dbReference>
<feature type="domain" description="Rad50/SbcC-type AAA" evidence="1">
    <location>
        <begin position="6"/>
        <end position="50"/>
    </location>
</feature>
<name>A0ABX5KUP7_9BURK</name>
<dbReference type="InterPro" id="IPR027417">
    <property type="entry name" value="P-loop_NTPase"/>
</dbReference>
<proteinExistence type="predicted"/>
<dbReference type="Pfam" id="PF13476">
    <property type="entry name" value="AAA_23"/>
    <property type="match status" value="1"/>
</dbReference>
<reference evidence="2 3" key="1">
    <citation type="submission" date="2018-05" db="EMBL/GenBank/DDBJ databases">
        <title>Genomic Encyclopedia of Type Strains, Phase IV (KMG-V): Genome sequencing to study the core and pangenomes of soil and plant-associated prokaryotes.</title>
        <authorList>
            <person name="Whitman W."/>
        </authorList>
    </citation>
    <scope>NUCLEOTIDE SEQUENCE [LARGE SCALE GENOMIC DNA]</scope>
    <source>
        <strain evidence="2 3">SCZa-39</strain>
    </source>
</reference>
<evidence type="ECO:0000313" key="2">
    <source>
        <dbReference type="EMBL" id="PVX85730.1"/>
    </source>
</evidence>
<comment type="caution">
    <text evidence="2">The sequence shown here is derived from an EMBL/GenBank/DDBJ whole genome shotgun (WGS) entry which is preliminary data.</text>
</comment>
<evidence type="ECO:0000259" key="1">
    <source>
        <dbReference type="Pfam" id="PF13476"/>
    </source>
</evidence>
<evidence type="ECO:0000313" key="3">
    <source>
        <dbReference type="Proteomes" id="UP000245712"/>
    </source>
</evidence>
<protein>
    <submittedName>
        <fullName evidence="2">AAA domain-containing protein</fullName>
    </submittedName>
</protein>
<gene>
    <name evidence="2" type="ORF">C7402_103308</name>
</gene>
<keyword evidence="3" id="KW-1185">Reference proteome</keyword>
<dbReference type="EMBL" id="QEOB01000003">
    <property type="protein sequence ID" value="PVX85730.1"/>
    <property type="molecule type" value="Genomic_DNA"/>
</dbReference>
<dbReference type="InterPro" id="IPR038729">
    <property type="entry name" value="Rad50/SbcC_AAA"/>
</dbReference>
<dbReference type="Gene3D" id="3.40.50.300">
    <property type="entry name" value="P-loop containing nucleotide triphosphate hydrolases"/>
    <property type="match status" value="1"/>
</dbReference>
<accession>A0ABX5KUP7</accession>
<organism evidence="2 3">
    <name type="scientific">Paraburkholderia unamae</name>
    <dbReference type="NCBI Taxonomy" id="219649"/>
    <lineage>
        <taxon>Bacteria</taxon>
        <taxon>Pseudomonadati</taxon>
        <taxon>Pseudomonadota</taxon>
        <taxon>Betaproteobacteria</taxon>
        <taxon>Burkholderiales</taxon>
        <taxon>Burkholderiaceae</taxon>
        <taxon>Paraburkholderia</taxon>
    </lineage>
</organism>
<dbReference type="Proteomes" id="UP000245712">
    <property type="component" value="Unassembled WGS sequence"/>
</dbReference>